<reference evidence="4" key="1">
    <citation type="submission" date="2023-06" db="EMBL/GenBank/DDBJ databases">
        <title>Male Hemibagrus guttatus genome.</title>
        <authorList>
            <person name="Bian C."/>
        </authorList>
    </citation>
    <scope>NUCLEOTIDE SEQUENCE</scope>
    <source>
        <strain evidence="4">Male_cb2023</strain>
        <tissue evidence="4">Muscle</tissue>
    </source>
</reference>
<evidence type="ECO:0000313" key="4">
    <source>
        <dbReference type="EMBL" id="KAK3543621.1"/>
    </source>
</evidence>
<accession>A0AAE0R4M3</accession>
<keyword evidence="5" id="KW-1185">Reference proteome</keyword>
<feature type="coiled-coil region" evidence="3">
    <location>
        <begin position="283"/>
        <end position="376"/>
    </location>
</feature>
<gene>
    <name evidence="4" type="ORF">QTP70_025006</name>
</gene>
<evidence type="ECO:0000256" key="1">
    <source>
        <dbReference type="ARBA" id="ARBA00008275"/>
    </source>
</evidence>
<proteinExistence type="inferred from homology"/>
<evidence type="ECO:0000313" key="5">
    <source>
        <dbReference type="Proteomes" id="UP001274896"/>
    </source>
</evidence>
<dbReference type="Gene3D" id="1.20.5.4090">
    <property type="match status" value="4"/>
</dbReference>
<comment type="similarity">
    <text evidence="1">Belongs to the LRRFIP family.</text>
</comment>
<dbReference type="AlphaFoldDB" id="A0AAE0R4M3"/>
<evidence type="ECO:0000256" key="2">
    <source>
        <dbReference type="ARBA" id="ARBA00023054"/>
    </source>
</evidence>
<organism evidence="4 5">
    <name type="scientific">Hemibagrus guttatus</name>
    <dbReference type="NCBI Taxonomy" id="175788"/>
    <lineage>
        <taxon>Eukaryota</taxon>
        <taxon>Metazoa</taxon>
        <taxon>Chordata</taxon>
        <taxon>Craniata</taxon>
        <taxon>Vertebrata</taxon>
        <taxon>Euteleostomi</taxon>
        <taxon>Actinopterygii</taxon>
        <taxon>Neopterygii</taxon>
        <taxon>Teleostei</taxon>
        <taxon>Ostariophysi</taxon>
        <taxon>Siluriformes</taxon>
        <taxon>Bagridae</taxon>
        <taxon>Hemibagrus</taxon>
    </lineage>
</organism>
<dbReference type="PANTHER" id="PTHR32083">
    <property type="entry name" value="CILIA AND FLAGELLA-ASSOCIATED PROTEIN 58-RELATED"/>
    <property type="match status" value="1"/>
</dbReference>
<feature type="non-terminal residue" evidence="4">
    <location>
        <position position="419"/>
    </location>
</feature>
<sequence length="419" mass="49899">IEMDKVSKLEDRVKELEELMCETQRECERETKDLQVTLAEAEKKYEKEMKCHAQLENENSDLISNMNLLQDTVQEHKKELHDVHRKCNMIMKEYEQKEEEHNMLKSEYTKAKESLEEYQYQIECFKEVLAKTEKKCEKMKEVNDELQQENSYMVSDIAILHDKVKNEKQDLIEACRLYNMVQMEYNQVQEDCNVLLTEYLVLTNTIAQNEASLTNLHAVLAETERKCEQMTESSSVLEHYNSCLISDLDSLHDWVNKLKNNLFMIECQQNKIISDNQKAQGDYDILKSKYEETVQKYKKLLQEFDHEQERHDILKAQCNKMKEAFPINEKSLKEMESNVERASELMSEVTTLQASIQQLEEELHDARRKFDEITAKREKEQKVHNVQQLQNQEMAKTFKKFHMLVKRHCRDSSEDRRDP</sequence>
<dbReference type="Proteomes" id="UP001274896">
    <property type="component" value="Unassembled WGS sequence"/>
</dbReference>
<name>A0AAE0R4M3_9TELE</name>
<dbReference type="EMBL" id="JAUCMX010000006">
    <property type="protein sequence ID" value="KAK3543621.1"/>
    <property type="molecule type" value="Genomic_DNA"/>
</dbReference>
<evidence type="ECO:0000256" key="3">
    <source>
        <dbReference type="SAM" id="Coils"/>
    </source>
</evidence>
<protein>
    <submittedName>
        <fullName evidence="4">Uncharacterized protein</fullName>
    </submittedName>
</protein>
<comment type="caution">
    <text evidence="4">The sequence shown here is derived from an EMBL/GenBank/DDBJ whole genome shotgun (WGS) entry which is preliminary data.</text>
</comment>
<dbReference type="Pfam" id="PF09738">
    <property type="entry name" value="LRRFIP"/>
    <property type="match status" value="1"/>
</dbReference>
<dbReference type="GO" id="GO:0006355">
    <property type="term" value="P:regulation of DNA-templated transcription"/>
    <property type="evidence" value="ECO:0007669"/>
    <property type="project" value="InterPro"/>
</dbReference>
<keyword evidence="2 3" id="KW-0175">Coiled coil</keyword>
<feature type="coiled-coil region" evidence="3">
    <location>
        <begin position="6"/>
        <end position="149"/>
    </location>
</feature>
<dbReference type="InterPro" id="IPR019139">
    <property type="entry name" value="LRRFIP1/2"/>
</dbReference>